<dbReference type="EMBL" id="WHZY01000006">
    <property type="protein sequence ID" value="NEG78401.1"/>
    <property type="molecule type" value="Genomic_DNA"/>
</dbReference>
<dbReference type="Pfam" id="PF13673">
    <property type="entry name" value="Acetyltransf_10"/>
    <property type="match status" value="1"/>
</dbReference>
<evidence type="ECO:0000259" key="1">
    <source>
        <dbReference type="PROSITE" id="PS51186"/>
    </source>
</evidence>
<evidence type="ECO:0000313" key="3">
    <source>
        <dbReference type="Proteomes" id="UP000469763"/>
    </source>
</evidence>
<dbReference type="CDD" id="cd04301">
    <property type="entry name" value="NAT_SF"/>
    <property type="match status" value="1"/>
</dbReference>
<dbReference type="SUPFAM" id="SSF55729">
    <property type="entry name" value="Acyl-CoA N-acyltransferases (Nat)"/>
    <property type="match status" value="1"/>
</dbReference>
<protein>
    <submittedName>
        <fullName evidence="2">GNAT family N-acetyltransferase</fullName>
    </submittedName>
</protein>
<dbReference type="Proteomes" id="UP000469763">
    <property type="component" value="Unassembled WGS sequence"/>
</dbReference>
<dbReference type="OrthoDB" id="4322031at2"/>
<dbReference type="PROSITE" id="PS51186">
    <property type="entry name" value="GNAT"/>
    <property type="match status" value="1"/>
</dbReference>
<proteinExistence type="predicted"/>
<sequence>MEIRAYDHAPEDARAIRLAAFTALADVRPEFDRWDGPGSGAVHLLAFLRLSDGSRPAATCRFYADSGTGSDSGSDSVRGDRSGRYVIARLAVEPTLQGHGIGTRLLADAESRIRRVGGRVAAVHAARDMFPYYERLGYAPTADMYDGGSHGWLAKALD</sequence>
<accession>A0A7K3TH36</accession>
<dbReference type="AlphaFoldDB" id="A0A7K3TH36"/>
<dbReference type="GO" id="GO:0016747">
    <property type="term" value="F:acyltransferase activity, transferring groups other than amino-acyl groups"/>
    <property type="evidence" value="ECO:0007669"/>
    <property type="project" value="InterPro"/>
</dbReference>
<reference evidence="2 3" key="1">
    <citation type="submission" date="2019-10" db="EMBL/GenBank/DDBJ databases">
        <title>Bifidobacterium from non-human primates.</title>
        <authorList>
            <person name="Modesto M."/>
        </authorList>
    </citation>
    <scope>NUCLEOTIDE SEQUENCE [LARGE SCALE GENOMIC DNA]</scope>
    <source>
        <strain evidence="2 3">TREC</strain>
    </source>
</reference>
<gene>
    <name evidence="2" type="ORF">GFD22_05345</name>
</gene>
<feature type="domain" description="N-acetyltransferase" evidence="1">
    <location>
        <begin position="1"/>
        <end position="158"/>
    </location>
</feature>
<evidence type="ECO:0000313" key="2">
    <source>
        <dbReference type="EMBL" id="NEG78401.1"/>
    </source>
</evidence>
<dbReference type="InterPro" id="IPR000182">
    <property type="entry name" value="GNAT_dom"/>
</dbReference>
<keyword evidence="2" id="KW-0808">Transferase</keyword>
<comment type="caution">
    <text evidence="2">The sequence shown here is derived from an EMBL/GenBank/DDBJ whole genome shotgun (WGS) entry which is preliminary data.</text>
</comment>
<dbReference type="InterPro" id="IPR016181">
    <property type="entry name" value="Acyl_CoA_acyltransferase"/>
</dbReference>
<dbReference type="Gene3D" id="3.40.630.30">
    <property type="match status" value="1"/>
</dbReference>
<keyword evidence="3" id="KW-1185">Reference proteome</keyword>
<organism evidence="2 3">
    <name type="scientific">Bifidobacterium avesanii</name>
    <dbReference type="NCBI Taxonomy" id="1798157"/>
    <lineage>
        <taxon>Bacteria</taxon>
        <taxon>Bacillati</taxon>
        <taxon>Actinomycetota</taxon>
        <taxon>Actinomycetes</taxon>
        <taxon>Bifidobacteriales</taxon>
        <taxon>Bifidobacteriaceae</taxon>
        <taxon>Bifidobacterium</taxon>
    </lineage>
</organism>
<name>A0A7K3TH36_9BIFI</name>